<dbReference type="GO" id="GO:0003676">
    <property type="term" value="F:nucleic acid binding"/>
    <property type="evidence" value="ECO:0007669"/>
    <property type="project" value="InterPro"/>
</dbReference>
<evidence type="ECO:0000259" key="1">
    <source>
        <dbReference type="Pfam" id="PF10108"/>
    </source>
</evidence>
<feature type="domain" description="Predicted 3'-5' exonuclease PolB-like" evidence="1">
    <location>
        <begin position="57"/>
        <end position="275"/>
    </location>
</feature>
<evidence type="ECO:0000313" key="2">
    <source>
        <dbReference type="EMBL" id="MBC2601036.1"/>
    </source>
</evidence>
<dbReference type="EMBL" id="JACHVA010000045">
    <property type="protein sequence ID" value="MBC2601036.1"/>
    <property type="molecule type" value="Genomic_DNA"/>
</dbReference>
<gene>
    <name evidence="2" type="ORF">H5P30_04500</name>
</gene>
<proteinExistence type="predicted"/>
<dbReference type="InterPro" id="IPR036397">
    <property type="entry name" value="RNaseH_sf"/>
</dbReference>
<evidence type="ECO:0000313" key="3">
    <source>
        <dbReference type="Proteomes" id="UP000525652"/>
    </source>
</evidence>
<dbReference type="Gene3D" id="3.30.420.10">
    <property type="entry name" value="Ribonuclease H-like superfamily/Ribonuclease H"/>
    <property type="match status" value="1"/>
</dbReference>
<dbReference type="AlphaFoldDB" id="A0A7X1AW28"/>
<dbReference type="Pfam" id="PF10108">
    <property type="entry name" value="DNA_pol_B_exo2"/>
    <property type="match status" value="1"/>
</dbReference>
<dbReference type="InterPro" id="IPR019288">
    <property type="entry name" value="3'-5'_exonuclease_PolB-like"/>
</dbReference>
<dbReference type="Proteomes" id="UP000525652">
    <property type="component" value="Unassembled WGS sequence"/>
</dbReference>
<dbReference type="SUPFAM" id="SSF53098">
    <property type="entry name" value="Ribonuclease H-like"/>
    <property type="match status" value="1"/>
</dbReference>
<dbReference type="InterPro" id="IPR012337">
    <property type="entry name" value="RNaseH-like_sf"/>
</dbReference>
<dbReference type="RefSeq" id="WP_185691763.1">
    <property type="nucleotide sequence ID" value="NZ_JACHVA010000045.1"/>
</dbReference>
<sequence>MFKTVNPLVFSFDVEWVPDPLAAARLFDCPIETPAEREQAMIRLWQHGGATEEKPQPYLKTILCRVVTLVGVLREKKPDSKIPHLRLISLPLKLDTPWMDQERAILQGFFEAVGSKKPQLVGYNSAQADVPILVQRAIVNGLSCPGFARRPEKPWEGVDYFSGHGDHSIDLAPVLGRYNQMPSLNEVARLSGIPGKIDTSGGGVAELWLEGRLDEILAYNECDALTTHLVWARFAHFGGFLNAEEYEAEQKAVRDLIVSLIENGKPTLKRFLDEWDRLQAIQPPESS</sequence>
<accession>A0A7X1AW28</accession>
<keyword evidence="3" id="KW-1185">Reference proteome</keyword>
<reference evidence="2 3" key="1">
    <citation type="submission" date="2020-07" db="EMBL/GenBank/DDBJ databases">
        <authorList>
            <person name="Feng X."/>
        </authorList>
    </citation>
    <scope>NUCLEOTIDE SEQUENCE [LARGE SCALE GENOMIC DNA]</scope>
    <source>
        <strain evidence="2 3">JCM14086</strain>
    </source>
</reference>
<name>A0A7X1AW28_9BACT</name>
<comment type="caution">
    <text evidence="2">The sequence shown here is derived from an EMBL/GenBank/DDBJ whole genome shotgun (WGS) entry which is preliminary data.</text>
</comment>
<protein>
    <recommendedName>
        <fullName evidence="1">Predicted 3'-5' exonuclease PolB-like domain-containing protein</fullName>
    </recommendedName>
</protein>
<organism evidence="2 3">
    <name type="scientific">Puniceicoccus vermicola</name>
    <dbReference type="NCBI Taxonomy" id="388746"/>
    <lineage>
        <taxon>Bacteria</taxon>
        <taxon>Pseudomonadati</taxon>
        <taxon>Verrucomicrobiota</taxon>
        <taxon>Opitutia</taxon>
        <taxon>Puniceicoccales</taxon>
        <taxon>Puniceicoccaceae</taxon>
        <taxon>Puniceicoccus</taxon>
    </lineage>
</organism>